<evidence type="ECO:0000313" key="2">
    <source>
        <dbReference type="Proteomes" id="UP000053675"/>
    </source>
</evidence>
<evidence type="ECO:0008006" key="3">
    <source>
        <dbReference type="Google" id="ProtNLM"/>
    </source>
</evidence>
<name>A0A084U615_9HYPH</name>
<proteinExistence type="predicted"/>
<evidence type="ECO:0000313" key="1">
    <source>
        <dbReference type="EMBL" id="KFB08401.1"/>
    </source>
</evidence>
<keyword evidence="2" id="KW-1185">Reference proteome</keyword>
<protein>
    <recommendedName>
        <fullName evidence="3">Anti-sigma factor NepR domain-containing protein</fullName>
    </recommendedName>
</protein>
<dbReference type="Proteomes" id="UP000053675">
    <property type="component" value="Unassembled WGS sequence"/>
</dbReference>
<sequence length="68" mass="7857">MRGTMQKDRSTAEVLSRQIRHAENARFLRRMPGFTLDQSVPQEIETLLGKLQEVEEGTSERRGKQNLT</sequence>
<dbReference type="PATRIC" id="fig|472175.3.peg.2644"/>
<organism evidence="1 2">
    <name type="scientific">Nitratireductor basaltis</name>
    <dbReference type="NCBI Taxonomy" id="472175"/>
    <lineage>
        <taxon>Bacteria</taxon>
        <taxon>Pseudomonadati</taxon>
        <taxon>Pseudomonadota</taxon>
        <taxon>Alphaproteobacteria</taxon>
        <taxon>Hyphomicrobiales</taxon>
        <taxon>Phyllobacteriaceae</taxon>
        <taxon>Nitratireductor</taxon>
    </lineage>
</organism>
<gene>
    <name evidence="1" type="ORF">EL18_02651</name>
</gene>
<dbReference type="EMBL" id="JMQM01000002">
    <property type="protein sequence ID" value="KFB08401.1"/>
    <property type="molecule type" value="Genomic_DNA"/>
</dbReference>
<dbReference type="AlphaFoldDB" id="A0A084U615"/>
<comment type="caution">
    <text evidence="1">The sequence shown here is derived from an EMBL/GenBank/DDBJ whole genome shotgun (WGS) entry which is preliminary data.</text>
</comment>
<reference evidence="1 2" key="1">
    <citation type="submission" date="2014-05" db="EMBL/GenBank/DDBJ databases">
        <title>Draft Genome Sequence of Nitratireductor basaltis Strain UMTGB225, A Marine Bacterium Isolated from Green Barrel Tunicate.</title>
        <authorList>
            <person name="Gan H.Y."/>
        </authorList>
    </citation>
    <scope>NUCLEOTIDE SEQUENCE [LARGE SCALE GENOMIC DNA]</scope>
    <source>
        <strain evidence="1 2">UMTGB225</strain>
    </source>
</reference>
<accession>A0A084U615</accession>